<dbReference type="SUPFAM" id="SSF47413">
    <property type="entry name" value="lambda repressor-like DNA-binding domains"/>
    <property type="match status" value="1"/>
</dbReference>
<feature type="compositionally biased region" description="Basic and acidic residues" evidence="1">
    <location>
        <begin position="18"/>
        <end position="28"/>
    </location>
</feature>
<gene>
    <name evidence="2" type="ORF">SDC9_62703</name>
</gene>
<accession>A0A644XJH4</accession>
<organism evidence="2">
    <name type="scientific">bioreactor metagenome</name>
    <dbReference type="NCBI Taxonomy" id="1076179"/>
    <lineage>
        <taxon>unclassified sequences</taxon>
        <taxon>metagenomes</taxon>
        <taxon>ecological metagenomes</taxon>
    </lineage>
</organism>
<dbReference type="InterPro" id="IPR010982">
    <property type="entry name" value="Lambda_DNA-bd_dom_sf"/>
</dbReference>
<dbReference type="AlphaFoldDB" id="A0A644XJH4"/>
<evidence type="ECO:0000313" key="2">
    <source>
        <dbReference type="EMBL" id="MPM16325.1"/>
    </source>
</evidence>
<dbReference type="EMBL" id="VSSQ01002590">
    <property type="protein sequence ID" value="MPM16325.1"/>
    <property type="molecule type" value="Genomic_DNA"/>
</dbReference>
<sequence>MYVCRIASGKNEYAPCRPDARAANREPDQNGTTDSCDNRSKKTKFYEKGGIVVNTKVKEVLREKGMTVHRLHKLVGGNRAQFYQTVNGFCRATVPMRERVASVLGLRVDEIFDEFGMAKK</sequence>
<dbReference type="GO" id="GO:0003677">
    <property type="term" value="F:DNA binding"/>
    <property type="evidence" value="ECO:0007669"/>
    <property type="project" value="InterPro"/>
</dbReference>
<comment type="caution">
    <text evidence="2">The sequence shown here is derived from an EMBL/GenBank/DDBJ whole genome shotgun (WGS) entry which is preliminary data.</text>
</comment>
<evidence type="ECO:0000256" key="1">
    <source>
        <dbReference type="SAM" id="MobiDB-lite"/>
    </source>
</evidence>
<protein>
    <submittedName>
        <fullName evidence="2">Uncharacterized protein</fullName>
    </submittedName>
</protein>
<name>A0A644XJH4_9ZZZZ</name>
<reference evidence="2" key="1">
    <citation type="submission" date="2019-08" db="EMBL/GenBank/DDBJ databases">
        <authorList>
            <person name="Kucharzyk K."/>
            <person name="Murdoch R.W."/>
            <person name="Higgins S."/>
            <person name="Loffler F."/>
        </authorList>
    </citation>
    <scope>NUCLEOTIDE SEQUENCE</scope>
</reference>
<proteinExistence type="predicted"/>
<feature type="region of interest" description="Disordered" evidence="1">
    <location>
        <begin position="15"/>
        <end position="40"/>
    </location>
</feature>